<dbReference type="PANTHER" id="PTHR30033:SF1">
    <property type="entry name" value="FLAGELLAR HOOK-ASSOCIATED PROTEIN 1"/>
    <property type="match status" value="1"/>
</dbReference>
<dbReference type="Proteomes" id="UP000247555">
    <property type="component" value="Unassembled WGS sequence"/>
</dbReference>
<evidence type="ECO:0000256" key="4">
    <source>
        <dbReference type="ARBA" id="ARBA00016244"/>
    </source>
</evidence>
<proteinExistence type="inferred from homology"/>
<dbReference type="AlphaFoldDB" id="A0A318KZP8"/>
<keyword evidence="5" id="KW-0964">Secreted</keyword>
<feature type="domain" description="Flagellar basal-body/hook protein C-terminal" evidence="7">
    <location>
        <begin position="735"/>
        <end position="773"/>
    </location>
</feature>
<comment type="subcellular location">
    <subcellularLocation>
        <location evidence="1">Bacterial flagellum</location>
    </subcellularLocation>
    <subcellularLocation>
        <location evidence="2">Secreted</location>
    </subcellularLocation>
</comment>
<feature type="domain" description="Flagellar hook-associated protein FlgK helical" evidence="8">
    <location>
        <begin position="92"/>
        <end position="322"/>
    </location>
</feature>
<evidence type="ECO:0000256" key="1">
    <source>
        <dbReference type="ARBA" id="ARBA00004365"/>
    </source>
</evidence>
<comment type="similarity">
    <text evidence="3">Belongs to the flagella basal body rod proteins family.</text>
</comment>
<evidence type="ECO:0000313" key="9">
    <source>
        <dbReference type="EMBL" id="PXX78743.1"/>
    </source>
</evidence>
<protein>
    <recommendedName>
        <fullName evidence="4">Flagellar hook-associated protein 1</fullName>
    </recommendedName>
</protein>
<gene>
    <name evidence="9" type="ORF">DFR34_11065</name>
</gene>
<dbReference type="InterPro" id="IPR002371">
    <property type="entry name" value="FlgK"/>
</dbReference>
<dbReference type="NCBIfam" id="TIGR02492">
    <property type="entry name" value="flgK_ends"/>
    <property type="match status" value="1"/>
</dbReference>
<evidence type="ECO:0000256" key="2">
    <source>
        <dbReference type="ARBA" id="ARBA00004613"/>
    </source>
</evidence>
<sequence length="776" mass="80444">MSSIFGIAVSGLNAARASLTTTSHNISGLNTAGYHRQVNGQASNMANYTGAGYIGNGVQTTSISRVYDSHLEKVVQSNTAMESYYSTQEAQLDQLDGIIADPTVGITPALQSFFESLQVLTQPNMPASIPSRQAVVNQAQALVTRMQTMDARIEEIREGVNTGIRLTVDNINAQANKIAELNKQIQQLSLGDQIVPNDLLDARDQAVLELNKSVKATVVKQDGNVYNVFIGSGQSLVLGEIPMQLAATPSRDDPQRYAVSYKENNMLFEIPGTQIDGGSLGGLLNFRHDALDVAQNALNRIAIGFAQSMNAQHLLGVDVNGVPVASKVSSQQEFFAIKSFAADLRVPANSNNTGTLKLQASVISYIPGSTNLTGYSQMTNNDYKFICTSPGNFSIQRQPDNALMSPTDLNGTALGTTITSAQLAAGIVLDGVKVELNNPLPTATLTAATGAGTGAGMPATAASAAAEAMAAVLAEAASPAGATAIAAAEKAGYAAAAAKGHTMTAAQMTAVSTSLSGSIAATRAAAPGTSFAGDSFMLQPTRGAIAQMSVNVTQPSEVAASANVIGKPVAGNTGSASIASAWQNPVNSKNMVPMQPSVGLQYVAGAWTVTTPAAGFKVILNPEAAGGYKVVTTAGEDAGISFKVDGTPNNNDSFTLRLKTTAEFGVSDSFNMLQMTNIQTQNTMEGSGGGKPNTSFVGSYSRMVSMVANKTAEAQAAGEAATASLKEATLTRESVSGVNLDEEAANLLRFQQAYLASSKCIEIANTLFDSILNAVN</sequence>
<dbReference type="PANTHER" id="PTHR30033">
    <property type="entry name" value="FLAGELLAR HOOK-ASSOCIATED PROTEIN 1"/>
    <property type="match status" value="1"/>
</dbReference>
<dbReference type="GO" id="GO:0005576">
    <property type="term" value="C:extracellular region"/>
    <property type="evidence" value="ECO:0007669"/>
    <property type="project" value="UniProtKB-SubCell"/>
</dbReference>
<dbReference type="EMBL" id="QJKI01000010">
    <property type="protein sequence ID" value="PXX78743.1"/>
    <property type="molecule type" value="Genomic_DNA"/>
</dbReference>
<evidence type="ECO:0000259" key="8">
    <source>
        <dbReference type="Pfam" id="PF22638"/>
    </source>
</evidence>
<dbReference type="OrthoDB" id="9802553at2"/>
<dbReference type="RefSeq" id="WP_110390864.1">
    <property type="nucleotide sequence ID" value="NZ_QJKI01000010.1"/>
</dbReference>
<dbReference type="InterPro" id="IPR053927">
    <property type="entry name" value="FlgK_helical"/>
</dbReference>
<dbReference type="GO" id="GO:0009424">
    <property type="term" value="C:bacterial-type flagellum hook"/>
    <property type="evidence" value="ECO:0007669"/>
    <property type="project" value="InterPro"/>
</dbReference>
<reference evidence="9 10" key="1">
    <citation type="submission" date="2018-05" db="EMBL/GenBank/DDBJ databases">
        <title>Genomic Encyclopedia of Type Strains, Phase IV (KMG-IV): sequencing the most valuable type-strain genomes for metagenomic binning, comparative biology and taxonomic classification.</title>
        <authorList>
            <person name="Goeker M."/>
        </authorList>
    </citation>
    <scope>NUCLEOTIDE SEQUENCE [LARGE SCALE GENOMIC DNA]</scope>
    <source>
        <strain evidence="9 10">DSM 29661</strain>
    </source>
</reference>
<dbReference type="Pfam" id="PF06429">
    <property type="entry name" value="Flg_bbr_C"/>
    <property type="match status" value="1"/>
</dbReference>
<accession>A0A318KZP8</accession>
<dbReference type="PRINTS" id="PR01005">
    <property type="entry name" value="FLGHOOKAP1"/>
</dbReference>
<evidence type="ECO:0000259" key="7">
    <source>
        <dbReference type="Pfam" id="PF06429"/>
    </source>
</evidence>
<evidence type="ECO:0000256" key="3">
    <source>
        <dbReference type="ARBA" id="ARBA00009677"/>
    </source>
</evidence>
<keyword evidence="9" id="KW-0282">Flagellum</keyword>
<comment type="caution">
    <text evidence="9">The sequence shown here is derived from an EMBL/GenBank/DDBJ whole genome shotgun (WGS) entry which is preliminary data.</text>
</comment>
<dbReference type="GO" id="GO:0005198">
    <property type="term" value="F:structural molecule activity"/>
    <property type="evidence" value="ECO:0007669"/>
    <property type="project" value="InterPro"/>
</dbReference>
<keyword evidence="6" id="KW-0975">Bacterial flagellum</keyword>
<dbReference type="SUPFAM" id="SSF64518">
    <property type="entry name" value="Phase 1 flagellin"/>
    <property type="match status" value="2"/>
</dbReference>
<dbReference type="InterPro" id="IPR010930">
    <property type="entry name" value="Flg_bb/hook_C_dom"/>
</dbReference>
<keyword evidence="9" id="KW-0969">Cilium</keyword>
<evidence type="ECO:0000313" key="10">
    <source>
        <dbReference type="Proteomes" id="UP000247555"/>
    </source>
</evidence>
<dbReference type="GO" id="GO:0044780">
    <property type="term" value="P:bacterial-type flagellum assembly"/>
    <property type="evidence" value="ECO:0007669"/>
    <property type="project" value="InterPro"/>
</dbReference>
<organism evidence="9 10">
    <name type="scientific">Rivihabitans pingtungensis</name>
    <dbReference type="NCBI Taxonomy" id="1054498"/>
    <lineage>
        <taxon>Bacteria</taxon>
        <taxon>Pseudomonadati</taxon>
        <taxon>Pseudomonadota</taxon>
        <taxon>Betaproteobacteria</taxon>
        <taxon>Neisseriales</taxon>
        <taxon>Aquaspirillaceae</taxon>
        <taxon>Rivihabitans</taxon>
    </lineage>
</organism>
<name>A0A318KZP8_9NEIS</name>
<evidence type="ECO:0000256" key="5">
    <source>
        <dbReference type="ARBA" id="ARBA00022525"/>
    </source>
</evidence>
<keyword evidence="9" id="KW-0966">Cell projection</keyword>
<evidence type="ECO:0000256" key="6">
    <source>
        <dbReference type="ARBA" id="ARBA00023143"/>
    </source>
</evidence>
<dbReference type="Pfam" id="PF22638">
    <property type="entry name" value="FlgK_D1"/>
    <property type="match status" value="1"/>
</dbReference>
<keyword evidence="10" id="KW-1185">Reference proteome</keyword>